<protein>
    <recommendedName>
        <fullName evidence="7">NADP-dependent oxidoreductase domain-containing protein</fullName>
    </recommendedName>
</protein>
<sequence>MANVPMLDLTTRGSVLKMPILGYGTWQGLAGELETALNVALEVGYRHIDTAHAYENEKVIGDVLKQWINSGKLKREDIFIVTKLPPGGMYPEGVKKYLRRSLDLLQLDYVDLYLVHTPFAFNDVEGDLHPHKPDGKMDIVMETDHLAIWKAMEEQFEAGLAKSIGISNFNISQIQRILDNAKIKPCSLQIELHAYHQQNELVDFCKKNSIVVTAYSPLGNPGLSVLMHKFGKEIELPNILKNETVVALSKKYNKTPAQILLRHTVQRGICVIPKSINPQRVKENIDIFDFQLDNGDMAAMNALNQDARFLDFSIFEGIKDHPEYPFPELR</sequence>
<dbReference type="PANTHER" id="PTHR11732">
    <property type="entry name" value="ALDO/KETO REDUCTASE"/>
    <property type="match status" value="1"/>
</dbReference>
<dbReference type="Proteomes" id="UP000625711">
    <property type="component" value="Unassembled WGS sequence"/>
</dbReference>
<dbReference type="EMBL" id="JAACXV010013376">
    <property type="protein sequence ID" value="KAF7273546.1"/>
    <property type="molecule type" value="Genomic_DNA"/>
</dbReference>
<dbReference type="PIRSF" id="PIRSF000097">
    <property type="entry name" value="AKR"/>
    <property type="match status" value="1"/>
</dbReference>
<evidence type="ECO:0000256" key="2">
    <source>
        <dbReference type="ARBA" id="ARBA00022857"/>
    </source>
</evidence>
<comment type="caution">
    <text evidence="8">The sequence shown here is derived from an EMBL/GenBank/DDBJ whole genome shotgun (WGS) entry which is preliminary data.</text>
</comment>
<gene>
    <name evidence="8" type="ORF">GWI33_013762</name>
</gene>
<evidence type="ECO:0000313" key="8">
    <source>
        <dbReference type="EMBL" id="KAF7273546.1"/>
    </source>
</evidence>
<dbReference type="SUPFAM" id="SSF51430">
    <property type="entry name" value="NAD(P)-linked oxidoreductase"/>
    <property type="match status" value="1"/>
</dbReference>
<keyword evidence="3" id="KW-0560">Oxidoreductase</keyword>
<feature type="domain" description="NADP-dependent oxidoreductase" evidence="7">
    <location>
        <begin position="22"/>
        <end position="304"/>
    </location>
</feature>
<feature type="binding site" evidence="5">
    <location>
        <position position="116"/>
    </location>
    <ligand>
        <name>substrate</name>
    </ligand>
</feature>
<proteinExistence type="inferred from homology"/>
<dbReference type="InterPro" id="IPR036812">
    <property type="entry name" value="NAD(P)_OxRdtase_dom_sf"/>
</dbReference>
<evidence type="ECO:0000256" key="6">
    <source>
        <dbReference type="PIRSR" id="PIRSR000097-3"/>
    </source>
</evidence>
<dbReference type="Pfam" id="PF00248">
    <property type="entry name" value="Aldo_ket_red"/>
    <property type="match status" value="1"/>
</dbReference>
<evidence type="ECO:0000313" key="9">
    <source>
        <dbReference type="Proteomes" id="UP000625711"/>
    </source>
</evidence>
<name>A0A834I6F5_RHYFE</name>
<evidence type="ECO:0000256" key="5">
    <source>
        <dbReference type="PIRSR" id="PIRSR000097-2"/>
    </source>
</evidence>
<dbReference type="PROSITE" id="PS00062">
    <property type="entry name" value="ALDOKETO_REDUCTASE_2"/>
    <property type="match status" value="1"/>
</dbReference>
<dbReference type="InterPro" id="IPR023210">
    <property type="entry name" value="NADP_OxRdtase_dom"/>
</dbReference>
<evidence type="ECO:0000256" key="1">
    <source>
        <dbReference type="ARBA" id="ARBA00007905"/>
    </source>
</evidence>
<dbReference type="InterPro" id="IPR018170">
    <property type="entry name" value="Aldo/ket_reductase_CS"/>
</dbReference>
<feature type="active site" description="Proton donor" evidence="4">
    <location>
        <position position="54"/>
    </location>
</feature>
<keyword evidence="2" id="KW-0521">NADP</keyword>
<evidence type="ECO:0000256" key="3">
    <source>
        <dbReference type="ARBA" id="ARBA00023002"/>
    </source>
</evidence>
<reference evidence="8" key="1">
    <citation type="submission" date="2020-08" db="EMBL/GenBank/DDBJ databases">
        <title>Genome sequencing and assembly of the red palm weevil Rhynchophorus ferrugineus.</title>
        <authorList>
            <person name="Dias G.B."/>
            <person name="Bergman C.M."/>
            <person name="Manee M."/>
        </authorList>
    </citation>
    <scope>NUCLEOTIDE SEQUENCE</scope>
    <source>
        <strain evidence="8">AA-2017</strain>
        <tissue evidence="8">Whole larva</tissue>
    </source>
</reference>
<dbReference type="InterPro" id="IPR020471">
    <property type="entry name" value="AKR"/>
</dbReference>
<dbReference type="GO" id="GO:0016491">
    <property type="term" value="F:oxidoreductase activity"/>
    <property type="evidence" value="ECO:0007669"/>
    <property type="project" value="UniProtKB-KW"/>
</dbReference>
<dbReference type="AlphaFoldDB" id="A0A834I6F5"/>
<dbReference type="Gene3D" id="3.20.20.100">
    <property type="entry name" value="NADP-dependent oxidoreductase domain"/>
    <property type="match status" value="1"/>
</dbReference>
<dbReference type="OrthoDB" id="416253at2759"/>
<evidence type="ECO:0000256" key="4">
    <source>
        <dbReference type="PIRSR" id="PIRSR000097-1"/>
    </source>
</evidence>
<dbReference type="PROSITE" id="PS00798">
    <property type="entry name" value="ALDOKETO_REDUCTASE_1"/>
    <property type="match status" value="1"/>
</dbReference>
<organism evidence="8 9">
    <name type="scientific">Rhynchophorus ferrugineus</name>
    <name type="common">Red palm weevil</name>
    <name type="synonym">Curculio ferrugineus</name>
    <dbReference type="NCBI Taxonomy" id="354439"/>
    <lineage>
        <taxon>Eukaryota</taxon>
        <taxon>Metazoa</taxon>
        <taxon>Ecdysozoa</taxon>
        <taxon>Arthropoda</taxon>
        <taxon>Hexapoda</taxon>
        <taxon>Insecta</taxon>
        <taxon>Pterygota</taxon>
        <taxon>Neoptera</taxon>
        <taxon>Endopterygota</taxon>
        <taxon>Coleoptera</taxon>
        <taxon>Polyphaga</taxon>
        <taxon>Cucujiformia</taxon>
        <taxon>Curculionidae</taxon>
        <taxon>Dryophthorinae</taxon>
        <taxon>Rhynchophorus</taxon>
    </lineage>
</organism>
<dbReference type="PRINTS" id="PR00069">
    <property type="entry name" value="ALDKETRDTASE"/>
</dbReference>
<evidence type="ECO:0000259" key="7">
    <source>
        <dbReference type="Pfam" id="PF00248"/>
    </source>
</evidence>
<dbReference type="FunFam" id="3.20.20.100:FF:000006">
    <property type="entry name" value="Aldo-keto reductase family 1 member A1"/>
    <property type="match status" value="1"/>
</dbReference>
<keyword evidence="9" id="KW-1185">Reference proteome</keyword>
<accession>A0A834I6F5</accession>
<feature type="site" description="Lowers pKa of active site Tyr" evidence="6">
    <location>
        <position position="83"/>
    </location>
</feature>
<comment type="similarity">
    <text evidence="1">Belongs to the aldo/keto reductase family.</text>
</comment>